<keyword evidence="3" id="KW-1185">Reference proteome</keyword>
<gene>
    <name evidence="2" type="ORF">T9A_02213</name>
</gene>
<dbReference type="RefSeq" id="WP_035248374.1">
    <property type="nucleotide sequence ID" value="NZ_ARXU01000008.1"/>
</dbReference>
<reference evidence="2 3" key="1">
    <citation type="submission" date="2012-09" db="EMBL/GenBank/DDBJ databases">
        <title>Genome Sequence of alkane-degrading Bacterium Alcanivorax jadensis T9.</title>
        <authorList>
            <person name="Lai Q."/>
            <person name="Shao Z."/>
        </authorList>
    </citation>
    <scope>NUCLEOTIDE SEQUENCE [LARGE SCALE GENOMIC DNA]</scope>
    <source>
        <strain evidence="2 3">T9</strain>
    </source>
</reference>
<name>A0ABR4WBM6_9GAMM</name>
<protein>
    <recommendedName>
        <fullName evidence="4">Integrase</fullName>
    </recommendedName>
</protein>
<evidence type="ECO:0000256" key="1">
    <source>
        <dbReference type="SAM" id="MobiDB-lite"/>
    </source>
</evidence>
<organism evidence="2 3">
    <name type="scientific">Alcanivorax jadensis T9</name>
    <dbReference type="NCBI Taxonomy" id="1177181"/>
    <lineage>
        <taxon>Bacteria</taxon>
        <taxon>Pseudomonadati</taxon>
        <taxon>Pseudomonadota</taxon>
        <taxon>Gammaproteobacteria</taxon>
        <taxon>Oceanospirillales</taxon>
        <taxon>Alcanivoracaceae</taxon>
        <taxon>Alcanivorax</taxon>
    </lineage>
</organism>
<evidence type="ECO:0008006" key="4">
    <source>
        <dbReference type="Google" id="ProtNLM"/>
    </source>
</evidence>
<feature type="region of interest" description="Disordered" evidence="1">
    <location>
        <begin position="77"/>
        <end position="107"/>
    </location>
</feature>
<proteinExistence type="predicted"/>
<evidence type="ECO:0000313" key="2">
    <source>
        <dbReference type="EMBL" id="KGD60736.1"/>
    </source>
</evidence>
<feature type="compositionally biased region" description="Polar residues" evidence="1">
    <location>
        <begin position="84"/>
        <end position="95"/>
    </location>
</feature>
<sequence>MNATTAKLIFRRIAKRSYSTCGLYRVRELRPGLFVSERTWLPFEKPAHLYAKAWCFVGFADTEAKAKTLCEQTEKKLQKKAPSFQRSTHTQTGLNAQHDLLTTHKGN</sequence>
<dbReference type="EMBL" id="ARXU01000008">
    <property type="protein sequence ID" value="KGD60736.1"/>
    <property type="molecule type" value="Genomic_DNA"/>
</dbReference>
<accession>A0ABR4WBM6</accession>
<evidence type="ECO:0000313" key="3">
    <source>
        <dbReference type="Proteomes" id="UP000029443"/>
    </source>
</evidence>
<dbReference type="Proteomes" id="UP000029443">
    <property type="component" value="Unassembled WGS sequence"/>
</dbReference>
<comment type="caution">
    <text evidence="2">The sequence shown here is derived from an EMBL/GenBank/DDBJ whole genome shotgun (WGS) entry which is preliminary data.</text>
</comment>